<evidence type="ECO:0000256" key="7">
    <source>
        <dbReference type="ARBA" id="ARBA00022827"/>
    </source>
</evidence>
<dbReference type="eggNOG" id="KOG0029">
    <property type="taxonomic scope" value="Eukaryota"/>
</dbReference>
<evidence type="ECO:0000256" key="4">
    <source>
        <dbReference type="ARBA" id="ARBA00012806"/>
    </source>
</evidence>
<keyword evidence="7" id="KW-0274">FAD</keyword>
<dbReference type="PANTHER" id="PTHR10742:SF21">
    <property type="entry name" value="L-AMINO-ACID OXIDASE"/>
    <property type="match status" value="1"/>
</dbReference>
<comment type="subcellular location">
    <subcellularLocation>
        <location evidence="2">Secreted</location>
    </subcellularLocation>
</comment>
<comment type="cofactor">
    <cofactor evidence="1">
        <name>FAD</name>
        <dbReference type="ChEBI" id="CHEBI:57692"/>
    </cofactor>
</comment>
<dbReference type="InterPro" id="IPR036188">
    <property type="entry name" value="FAD/NAD-bd_sf"/>
</dbReference>
<evidence type="ECO:0000256" key="9">
    <source>
        <dbReference type="ARBA" id="ARBA00023157"/>
    </source>
</evidence>
<accession>G1R092</accession>
<evidence type="ECO:0000313" key="13">
    <source>
        <dbReference type="Ensembl" id="ENSNLEP00000006613.2"/>
    </source>
</evidence>
<dbReference type="Ensembl" id="ENSNLET00000006945.3">
    <property type="protein sequence ID" value="ENSNLEP00000006613.2"/>
    <property type="gene ID" value="ENSNLEG00000005468.3"/>
</dbReference>
<keyword evidence="14" id="KW-1185">Reference proteome</keyword>
<evidence type="ECO:0000256" key="11">
    <source>
        <dbReference type="SAM" id="MobiDB-lite"/>
    </source>
</evidence>
<reference evidence="13" key="3">
    <citation type="submission" date="2025-09" db="UniProtKB">
        <authorList>
            <consortium name="Ensembl"/>
        </authorList>
    </citation>
    <scope>IDENTIFICATION</scope>
</reference>
<keyword evidence="9" id="KW-1015">Disulfide bond</keyword>
<dbReference type="SUPFAM" id="SSF51905">
    <property type="entry name" value="FAD/NAD(P)-binding domain"/>
    <property type="match status" value="1"/>
</dbReference>
<evidence type="ECO:0000256" key="3">
    <source>
        <dbReference type="ARBA" id="ARBA00005465"/>
    </source>
</evidence>
<keyword evidence="5" id="KW-0964">Secreted</keyword>
<keyword evidence="10" id="KW-0325">Glycoprotein</keyword>
<evidence type="ECO:0000256" key="5">
    <source>
        <dbReference type="ARBA" id="ARBA00022525"/>
    </source>
</evidence>
<dbReference type="EMBL" id="ADFV01052067">
    <property type="status" value="NOT_ANNOTATED_CDS"/>
    <property type="molecule type" value="Genomic_DNA"/>
</dbReference>
<dbReference type="HOGENOM" id="CLU_004498_8_3_1"/>
<dbReference type="GO" id="GO:0001716">
    <property type="term" value="F:L-amino-acid oxidase activity"/>
    <property type="evidence" value="ECO:0007669"/>
    <property type="project" value="UniProtKB-EC"/>
</dbReference>
<comment type="similarity">
    <text evidence="3">Belongs to the flavin monoamine oxidase family. FIG1 subfamily.</text>
</comment>
<dbReference type="GO" id="GO:0005576">
    <property type="term" value="C:extracellular region"/>
    <property type="evidence" value="ECO:0007669"/>
    <property type="project" value="UniProtKB-SubCell"/>
</dbReference>
<dbReference type="InterPro" id="IPR002937">
    <property type="entry name" value="Amino_oxidase"/>
</dbReference>
<evidence type="ECO:0000256" key="10">
    <source>
        <dbReference type="ARBA" id="ARBA00023180"/>
    </source>
</evidence>
<feature type="region of interest" description="Disordered" evidence="11">
    <location>
        <begin position="463"/>
        <end position="505"/>
    </location>
</feature>
<dbReference type="InParanoid" id="G1R092"/>
<dbReference type="STRING" id="61853.ENSNLEP00000006613"/>
<dbReference type="Pfam" id="PF01593">
    <property type="entry name" value="Amino_oxidase"/>
    <property type="match status" value="2"/>
</dbReference>
<evidence type="ECO:0000256" key="6">
    <source>
        <dbReference type="ARBA" id="ARBA00022630"/>
    </source>
</evidence>
<evidence type="ECO:0000256" key="1">
    <source>
        <dbReference type="ARBA" id="ARBA00001974"/>
    </source>
</evidence>
<keyword evidence="6" id="KW-0285">Flavoprotein</keyword>
<evidence type="ECO:0000259" key="12">
    <source>
        <dbReference type="Pfam" id="PF01593"/>
    </source>
</evidence>
<dbReference type="AlphaFoldDB" id="G1R092"/>
<reference evidence="13 14" key="1">
    <citation type="submission" date="2012-10" db="EMBL/GenBank/DDBJ databases">
        <authorList>
            <consortium name="Gibbon Genome Sequencing Consortium"/>
        </authorList>
    </citation>
    <scope>NUCLEOTIDE SEQUENCE [LARGE SCALE GENOMIC DNA]</scope>
</reference>
<dbReference type="Gene3D" id="3.90.660.10">
    <property type="match status" value="2"/>
</dbReference>
<feature type="domain" description="Amine oxidase" evidence="12">
    <location>
        <begin position="73"/>
        <end position="250"/>
    </location>
</feature>
<dbReference type="OMA" id="LQYRRIM"/>
<dbReference type="GeneTree" id="ENSGT00940000162082"/>
<dbReference type="EMBL" id="ADFV01052072">
    <property type="status" value="NOT_ANNOTATED_CDS"/>
    <property type="molecule type" value="Genomic_DNA"/>
</dbReference>
<dbReference type="Gene3D" id="1.10.405.10">
    <property type="entry name" value="Guanine Nucleotide Dissociation Inhibitor, domain 1"/>
    <property type="match status" value="1"/>
</dbReference>
<proteinExistence type="inferred from homology"/>
<dbReference type="EC" id="1.4.3.2" evidence="4"/>
<dbReference type="Proteomes" id="UP000001073">
    <property type="component" value="Chromosome 10"/>
</dbReference>
<dbReference type="Gene3D" id="1.10.10.1620">
    <property type="match status" value="1"/>
</dbReference>
<dbReference type="GO" id="GO:0009063">
    <property type="term" value="P:amino acid catabolic process"/>
    <property type="evidence" value="ECO:0007669"/>
    <property type="project" value="TreeGrafter"/>
</dbReference>
<dbReference type="FunFam" id="1.10.405.10:FF:000004">
    <property type="entry name" value="Amine oxidase"/>
    <property type="match status" value="1"/>
</dbReference>
<sequence>PNDDFCPGLTRKAMGAERAPQRQPCSECPHPGPWDVLETGRRVPWEGGPWGWHGVVEGRERSVGGAEVPSSPHGLPQVTILEADNRIGGRIFTYRDQNTGWIGELGAMRMPSSHRILHKLCQGLGLNLTNFTQYDKNTWTLVHEVKLRNYVVEKVPEKLGYALHPQEKGHSPEDIYQMALNQALKDLKALGCRKAMKKFERHTLLEYLLGEGNLSRPAVQLLGDVMSEDGFFYLSFAEALRAHSCLSDRLQYRRIMLWNATFVAMTQGPHDVHTSPPARNLKVEKADLVLLTASGPAVKRITFWPPLPRHMQEALRRLHYVPATKVFISFRRPFWREEPIEGGHSNTDRPSCMIFYPTPREGALMLASYTWSDAAAAFAGLTLHGPVVRQLWDGTGVVKRWAEDPHSQGGFVVQPPALWQTEKDYWTVPYGRIYFAGEHTAYPHGWVETAVKSALRAAIKINSRKGPASDTASPEGHASDMEGQGHVHGVAGSPSHDLAKEEGSY</sequence>
<dbReference type="FunCoup" id="G1R092">
    <property type="interactions" value="179"/>
</dbReference>
<reference evidence="13" key="2">
    <citation type="submission" date="2025-08" db="UniProtKB">
        <authorList>
            <consortium name="Ensembl"/>
        </authorList>
    </citation>
    <scope>IDENTIFICATION</scope>
</reference>
<evidence type="ECO:0000256" key="2">
    <source>
        <dbReference type="ARBA" id="ARBA00004613"/>
    </source>
</evidence>
<feature type="domain" description="Amine oxidase" evidence="12">
    <location>
        <begin position="283"/>
        <end position="459"/>
    </location>
</feature>
<keyword evidence="8" id="KW-0560">Oxidoreductase</keyword>
<dbReference type="EMBL" id="ADFV01052069">
    <property type="status" value="NOT_ANNOTATED_CDS"/>
    <property type="molecule type" value="Genomic_DNA"/>
</dbReference>
<dbReference type="SUPFAM" id="SSF54373">
    <property type="entry name" value="FAD-linked reductases, C-terminal domain"/>
    <property type="match status" value="1"/>
</dbReference>
<name>G1R092_NOMLE</name>
<dbReference type="PANTHER" id="PTHR10742">
    <property type="entry name" value="FLAVIN MONOAMINE OXIDASE"/>
    <property type="match status" value="1"/>
</dbReference>
<gene>
    <name evidence="13" type="primary">IL4I1</name>
</gene>
<evidence type="ECO:0000256" key="8">
    <source>
        <dbReference type="ARBA" id="ARBA00023002"/>
    </source>
</evidence>
<protein>
    <recommendedName>
        <fullName evidence="4">L-amino-acid oxidase</fullName>
        <ecNumber evidence="4">1.4.3.2</ecNumber>
    </recommendedName>
</protein>
<dbReference type="EMBL" id="ADFV01052070">
    <property type="status" value="NOT_ANNOTATED_CDS"/>
    <property type="molecule type" value="Genomic_DNA"/>
</dbReference>
<dbReference type="InterPro" id="IPR050281">
    <property type="entry name" value="Flavin_monoamine_oxidase"/>
</dbReference>
<evidence type="ECO:0000313" key="14">
    <source>
        <dbReference type="Proteomes" id="UP000001073"/>
    </source>
</evidence>
<dbReference type="EMBL" id="ADFV01052068">
    <property type="status" value="NOT_ANNOTATED_CDS"/>
    <property type="molecule type" value="Genomic_DNA"/>
</dbReference>
<organism evidence="13 14">
    <name type="scientific">Nomascus leucogenys</name>
    <name type="common">Northern white-cheeked gibbon</name>
    <name type="synonym">Hylobates leucogenys</name>
    <dbReference type="NCBI Taxonomy" id="61853"/>
    <lineage>
        <taxon>Eukaryota</taxon>
        <taxon>Metazoa</taxon>
        <taxon>Chordata</taxon>
        <taxon>Craniata</taxon>
        <taxon>Vertebrata</taxon>
        <taxon>Euteleostomi</taxon>
        <taxon>Mammalia</taxon>
        <taxon>Eutheria</taxon>
        <taxon>Euarchontoglires</taxon>
        <taxon>Primates</taxon>
        <taxon>Haplorrhini</taxon>
        <taxon>Catarrhini</taxon>
        <taxon>Hylobatidae</taxon>
        <taxon>Nomascus</taxon>
    </lineage>
</organism>
<dbReference type="EMBL" id="ADFV01052071">
    <property type="status" value="NOT_ANNOTATED_CDS"/>
    <property type="molecule type" value="Genomic_DNA"/>
</dbReference>